<evidence type="ECO:0008006" key="9">
    <source>
        <dbReference type="Google" id="ProtNLM"/>
    </source>
</evidence>
<dbReference type="InterPro" id="IPR010618">
    <property type="entry name" value="RPF"/>
</dbReference>
<protein>
    <recommendedName>
        <fullName evidence="9">Tape measure protein</fullName>
    </recommendedName>
</protein>
<gene>
    <name evidence="7" type="ORF">HH308_06355</name>
</gene>
<feature type="transmembrane region" description="Helical" evidence="4">
    <location>
        <begin position="942"/>
        <end position="961"/>
    </location>
</feature>
<feature type="transmembrane region" description="Helical" evidence="4">
    <location>
        <begin position="898"/>
        <end position="921"/>
    </location>
</feature>
<comment type="similarity">
    <text evidence="1">Belongs to the transglycosylase family. Rpf subfamily.</text>
</comment>
<dbReference type="InterPro" id="IPR023346">
    <property type="entry name" value="Lysozyme-like_dom_sf"/>
</dbReference>
<feature type="compositionally biased region" description="Low complexity" evidence="3">
    <location>
        <begin position="1773"/>
        <end position="1804"/>
    </location>
</feature>
<sequence length="2000" mass="209531">MTQPYADASVEVSLDFGDLETELRQRIERATQLAARVAQKHLEKIATVARRVTGQIAADFEAASKSIQSTMTSLEAHASKAFRAMRTAFASSMRDMVARAKGAVQSIRRELNRLDGDIAVQLVVDTEGLKTAHREAQTWLSANPLKVAMQVDSTGGLANAHRVAQTWLASNPLKVKLDVDSSQLTTLETSLTGLSDKTVKVTVNLSGASSAELRAVARALNQINQAGNPSATANVTLTGSSVADLRTASRSIKGLAKELADLQAVGNVSARVDIGGDVNQLRAASRLKGLAKELRDLQTVGHVRVQVDFDVRGGAELQALLLQLQRHRRVTIDVQSNSVGRASSSLSMLSGVFGRVGTAATMLGKYVGLAGTAVVGLAGSAPAVAALATALASVGTAAGAAGIALASAGAIGVGTLKVGLSGIGDAFKAMGKEATSSGGDAASKLKAVESAQYALTKAVREEKDAQKGVSDARKSALRTIEDLNDALGESKLSEKDAVLSLKEAQRDLATGNFDNPLEKERAQLRVEEAQQRLNKVRKDGKRTQEDADQANRKGVNGSDEVVAAQQRLADSTKAVKDARDALNDAMNPKSAGGKDPMAEALAKLSPNARAFIQAVQGIKPAWDQVKNAVQDSLFDGLAGRVSSLATQYLPTLKTAMVDVAGALNSGATEMADFMQSAQGSSIMTQWLQSSSTLAADLGHSFMDLLPGFAAIGSSATSVFSKMSGGLSDLAADWSDRMVKMQQDGRMDKVIETAIDVAKQLGAVLADVGGIIKGVFNAASAAGSGVMGTLGATLDKLNQWVNSFQGQQALTSFFQAMSQALSAILPIVTQMLGIIGGTVAPAIAGLITAIAPAVQGLVGALGEGLKALAPAMAPLGAAITSIANALVPVLPVLGQWLNALASVLGPILGALAEALGPIIVAIGQGFTQAWQALLPAVEPISQLLLALSPIITQVVVALSQGLVAAINILVPIITVLANGLTTVSPLFFGLMEMLTPLVPLIVKVGLTIYLAVKAFMAVKAIISALQIAWGLLNLAFALSPIGVIVVAVIALGAALWAFFTKTETGRQLWDKIWGGIKAAVNAVWSWMKDTVWPWLQAGFKIIGDAAMWLWQNAIQPAWQGIQTVIGVAWNIIKGYFAVWKFAFEVLAAVVVWLWHNVVEPAFQGIGALIGWVWNTLIKPIFDGWVSLWQNVLAPAVMWLWNSVLKPAFEGIGSLIGWVWDNIIKPAWDGMKTGIDVLGKAAQWLWENVFKPAWEGIKTAVSSTWDFIKPIFGYIGDGIKGLGDIAGKIGSTLKTAFDGLVNILKSPIHMLGKLLSSIPSQIKIGSWSIDIPGASKLHDWGTTLQGLKTGGRIGKARRGSDGKITGPGTMVDDLITGFVGNVPRIQVSNDEMVMTGMATRRNYKLLAAMNKGWDFRKVLPGLAGGGTVDLNKAWPNEDDRLQPGARRLGRIISQKFSINDIGGYRAPDGYNEHSTGRALDVMVGDDTAKGNEVKDFVLQNAKNIGLKWAIWQQTMWYPDGSSSPMEDRGSPTQNHMDHVHVFLDESANSGSATDPGSMAGALGISSTPGGSGGPTTAGSGTPIGSGIGGSTGSWGNSGGGSKYNSAEDAKRGGITPVWVENWPASIGGSASVAPTTTTPGDTTTPATIAPTTTSDVDTIPLKQNPDGTWTSTDPEWAKLMKRESGGKPDIVQGIQDANSGGNEASGLFQIAKGTWASHGGTKYAPTAGAATPQQQAEIAAKIFNQSGGSPWGSGAGQSGREDEAKLRAGIQRKGTTATPATIAPTTTPTPSTPTPSTTPTTPSTTTNPDLAAAQQRLSTASAAYDDADTKLKQAVASGADKSTLAKLRSEKAKALAEKQLAQKAVNATYDGTPTTTTTTTGSKVKSESMPYGAGRANQWWLEQQHSGLDIQGNLQKYGEDALQSFGDEFADMFGLKGIFDKVWAATKTGVSKDGFLIDPKTTPEQKVVQFANTVIFNGTTPTETKKQTTAGMSAITETNRSG</sequence>
<dbReference type="Pfam" id="PF26571">
    <property type="entry name" value="VldE"/>
    <property type="match status" value="1"/>
</dbReference>
<dbReference type="SUPFAM" id="SSF53955">
    <property type="entry name" value="Lysozyme-like"/>
    <property type="match status" value="1"/>
</dbReference>
<feature type="region of interest" description="Disordered" evidence="3">
    <location>
        <begin position="1980"/>
        <end position="2000"/>
    </location>
</feature>
<dbReference type="RefSeq" id="WP_170193226.1">
    <property type="nucleotide sequence ID" value="NZ_JABBNB010000005.1"/>
</dbReference>
<dbReference type="InterPro" id="IPR058593">
    <property type="entry name" value="ARB_07466-like_C"/>
</dbReference>
<feature type="transmembrane region" description="Helical" evidence="4">
    <location>
        <begin position="1033"/>
        <end position="1058"/>
    </location>
</feature>
<feature type="compositionally biased region" description="Basic and acidic residues" evidence="3">
    <location>
        <begin position="541"/>
        <end position="551"/>
    </location>
</feature>
<evidence type="ECO:0000313" key="8">
    <source>
        <dbReference type="Proteomes" id="UP000550729"/>
    </source>
</evidence>
<comment type="caution">
    <text evidence="7">The sequence shown here is derived from an EMBL/GenBank/DDBJ whole genome shotgun (WGS) entry which is preliminary data.</text>
</comment>
<feature type="compositionally biased region" description="Low complexity" evidence="3">
    <location>
        <begin position="1631"/>
        <end position="1651"/>
    </location>
</feature>
<dbReference type="GO" id="GO:0016787">
    <property type="term" value="F:hydrolase activity"/>
    <property type="evidence" value="ECO:0007669"/>
    <property type="project" value="UniProtKB-KW"/>
</dbReference>
<feature type="region of interest" description="Disordered" evidence="3">
    <location>
        <begin position="1545"/>
        <end position="1606"/>
    </location>
</feature>
<dbReference type="EMBL" id="JABBNB010000005">
    <property type="protein sequence ID" value="NMO00834.1"/>
    <property type="molecule type" value="Genomic_DNA"/>
</dbReference>
<proteinExistence type="inferred from homology"/>
<feature type="transmembrane region" description="Helical" evidence="4">
    <location>
        <begin position="967"/>
        <end position="987"/>
    </location>
</feature>
<feature type="region of interest" description="Disordered" evidence="3">
    <location>
        <begin position="1742"/>
        <end position="1761"/>
    </location>
</feature>
<evidence type="ECO:0000256" key="1">
    <source>
        <dbReference type="ARBA" id="ARBA00010830"/>
    </source>
</evidence>
<keyword evidence="8" id="KW-1185">Reference proteome</keyword>
<feature type="transmembrane region" description="Helical" evidence="4">
    <location>
        <begin position="999"/>
        <end position="1021"/>
    </location>
</feature>
<name>A0A848KP62_9ACTN</name>
<keyword evidence="4" id="KW-0812">Transmembrane</keyword>
<feature type="compositionally biased region" description="Gly residues" evidence="3">
    <location>
        <begin position="1567"/>
        <end position="1599"/>
    </location>
</feature>
<dbReference type="Proteomes" id="UP000550729">
    <property type="component" value="Unassembled WGS sequence"/>
</dbReference>
<keyword evidence="4" id="KW-0472">Membrane</keyword>
<feature type="domain" description="ARB-07466-like C-terminal" evidence="6">
    <location>
        <begin position="1436"/>
        <end position="1534"/>
    </location>
</feature>
<dbReference type="Gene3D" id="1.10.530.10">
    <property type="match status" value="1"/>
</dbReference>
<evidence type="ECO:0000259" key="5">
    <source>
        <dbReference type="Pfam" id="PF06737"/>
    </source>
</evidence>
<keyword evidence="4" id="KW-1133">Transmembrane helix</keyword>
<feature type="region of interest" description="Disordered" evidence="3">
    <location>
        <begin position="1768"/>
        <end position="1806"/>
    </location>
</feature>
<evidence type="ECO:0000256" key="2">
    <source>
        <dbReference type="ARBA" id="ARBA00022801"/>
    </source>
</evidence>
<accession>A0A848KP62</accession>
<evidence type="ECO:0000256" key="3">
    <source>
        <dbReference type="SAM" id="MobiDB-lite"/>
    </source>
</evidence>
<reference evidence="7 8" key="1">
    <citation type="submission" date="2020-04" db="EMBL/GenBank/DDBJ databases">
        <title>Gordonia sp. nov. TBRC 11910.</title>
        <authorList>
            <person name="Suriyachadkun C."/>
        </authorList>
    </citation>
    <scope>NUCLEOTIDE SEQUENCE [LARGE SCALE GENOMIC DNA]</scope>
    <source>
        <strain evidence="7 8">TBRC 11910</strain>
    </source>
</reference>
<evidence type="ECO:0000256" key="4">
    <source>
        <dbReference type="SAM" id="Phobius"/>
    </source>
</evidence>
<feature type="transmembrane region" description="Helical" evidence="4">
    <location>
        <begin position="830"/>
        <end position="854"/>
    </location>
</feature>
<feature type="region of interest" description="Disordered" evidence="3">
    <location>
        <begin position="1628"/>
        <end position="1671"/>
    </location>
</feature>
<evidence type="ECO:0000313" key="7">
    <source>
        <dbReference type="EMBL" id="NMO00834.1"/>
    </source>
</evidence>
<feature type="transmembrane region" description="Helical" evidence="4">
    <location>
        <begin position="866"/>
        <end position="886"/>
    </location>
</feature>
<feature type="region of interest" description="Disordered" evidence="3">
    <location>
        <begin position="532"/>
        <end position="560"/>
    </location>
</feature>
<feature type="domain" description="Resuscitation-promoting factor core lysozyme-like" evidence="5">
    <location>
        <begin position="1670"/>
        <end position="1750"/>
    </location>
</feature>
<evidence type="ECO:0000259" key="6">
    <source>
        <dbReference type="Pfam" id="PF26571"/>
    </source>
</evidence>
<organism evidence="7 8">
    <name type="scientific">Gordonia asplenii</name>
    <dbReference type="NCBI Taxonomy" id="2725283"/>
    <lineage>
        <taxon>Bacteria</taxon>
        <taxon>Bacillati</taxon>
        <taxon>Actinomycetota</taxon>
        <taxon>Actinomycetes</taxon>
        <taxon>Mycobacteriales</taxon>
        <taxon>Gordoniaceae</taxon>
        <taxon>Gordonia</taxon>
    </lineage>
</organism>
<keyword evidence="2" id="KW-0378">Hydrolase</keyword>
<dbReference type="Pfam" id="PF06737">
    <property type="entry name" value="Transglycosylas"/>
    <property type="match status" value="1"/>
</dbReference>